<reference evidence="2 3" key="1">
    <citation type="journal article" date="2012" name="PLoS Pathog.">
        <title>Diverse lifestyles and strategies of plant pathogenesis encoded in the genomes of eighteen Dothideomycetes fungi.</title>
        <authorList>
            <person name="Ohm R.A."/>
            <person name="Feau N."/>
            <person name="Henrissat B."/>
            <person name="Schoch C.L."/>
            <person name="Horwitz B.A."/>
            <person name="Barry K.W."/>
            <person name="Condon B.J."/>
            <person name="Copeland A.C."/>
            <person name="Dhillon B."/>
            <person name="Glaser F."/>
            <person name="Hesse C.N."/>
            <person name="Kosti I."/>
            <person name="LaButti K."/>
            <person name="Lindquist E.A."/>
            <person name="Lucas S."/>
            <person name="Salamov A.A."/>
            <person name="Bradshaw R.E."/>
            <person name="Ciuffetti L."/>
            <person name="Hamelin R.C."/>
            <person name="Kema G.H.J."/>
            <person name="Lawrence C."/>
            <person name="Scott J.A."/>
            <person name="Spatafora J.W."/>
            <person name="Turgeon B.G."/>
            <person name="de Wit P.J.G.M."/>
            <person name="Zhong S."/>
            <person name="Goodwin S.B."/>
            <person name="Grigoriev I.V."/>
        </authorList>
    </citation>
    <scope>NUCLEOTIDE SEQUENCE [LARGE SCALE GENOMIC DNA]</scope>
    <source>
        <strain evidence="3">C5 / ATCC 48332 / race O</strain>
    </source>
</reference>
<keyword evidence="3" id="KW-1185">Reference proteome</keyword>
<name>M2TWJ0_COCH5</name>
<evidence type="ECO:0000313" key="2">
    <source>
        <dbReference type="EMBL" id="EMD86101.1"/>
    </source>
</evidence>
<dbReference type="AlphaFoldDB" id="M2TWJ0"/>
<organism evidence="2 3">
    <name type="scientific">Cochliobolus heterostrophus (strain C5 / ATCC 48332 / race O)</name>
    <name type="common">Southern corn leaf blight fungus</name>
    <name type="synonym">Bipolaris maydis</name>
    <dbReference type="NCBI Taxonomy" id="701091"/>
    <lineage>
        <taxon>Eukaryota</taxon>
        <taxon>Fungi</taxon>
        <taxon>Dikarya</taxon>
        <taxon>Ascomycota</taxon>
        <taxon>Pezizomycotina</taxon>
        <taxon>Dothideomycetes</taxon>
        <taxon>Pleosporomycetidae</taxon>
        <taxon>Pleosporales</taxon>
        <taxon>Pleosporineae</taxon>
        <taxon>Pleosporaceae</taxon>
        <taxon>Bipolaris</taxon>
    </lineage>
</organism>
<dbReference type="HOGENOM" id="CLU_1378000_0_0_1"/>
<keyword evidence="1" id="KW-0812">Transmembrane</keyword>
<sequence length="198" mass="22477">MERPVHTAIRCFLMLSTYIIIFTWCRNEIHGILLAMMEASHRTHWKHYVDMIPHIGDELATSFSTWTNGLIGQLRSITSALSFIYHHTDILLDIAENYAIAMSSEYFDESTSSLVKALVSAANSILCNSLEAVASSYRTFLALTALFLHGLSSMPTAKTEHIHIVKVFTVAFTALLAISRLFRMIYHTLGFHRLNLRR</sequence>
<dbReference type="EMBL" id="KB445586">
    <property type="protein sequence ID" value="EMD86101.1"/>
    <property type="molecule type" value="Genomic_DNA"/>
</dbReference>
<gene>
    <name evidence="2" type="ORF">COCHEDRAFT_1218945</name>
</gene>
<evidence type="ECO:0000256" key="1">
    <source>
        <dbReference type="SAM" id="Phobius"/>
    </source>
</evidence>
<feature type="transmembrane region" description="Helical" evidence="1">
    <location>
        <begin position="163"/>
        <end position="182"/>
    </location>
</feature>
<reference evidence="3" key="2">
    <citation type="journal article" date="2013" name="PLoS Genet.">
        <title>Comparative genome structure, secondary metabolite, and effector coding capacity across Cochliobolus pathogens.</title>
        <authorList>
            <person name="Condon B.J."/>
            <person name="Leng Y."/>
            <person name="Wu D."/>
            <person name="Bushley K.E."/>
            <person name="Ohm R.A."/>
            <person name="Otillar R."/>
            <person name="Martin J."/>
            <person name="Schackwitz W."/>
            <person name="Grimwood J."/>
            <person name="MohdZainudin N."/>
            <person name="Xue C."/>
            <person name="Wang R."/>
            <person name="Manning V.A."/>
            <person name="Dhillon B."/>
            <person name="Tu Z.J."/>
            <person name="Steffenson B.J."/>
            <person name="Salamov A."/>
            <person name="Sun H."/>
            <person name="Lowry S."/>
            <person name="LaButti K."/>
            <person name="Han J."/>
            <person name="Copeland A."/>
            <person name="Lindquist E."/>
            <person name="Barry K."/>
            <person name="Schmutz J."/>
            <person name="Baker S.E."/>
            <person name="Ciuffetti L.M."/>
            <person name="Grigoriev I.V."/>
            <person name="Zhong S."/>
            <person name="Turgeon B.G."/>
        </authorList>
    </citation>
    <scope>NUCLEOTIDE SEQUENCE [LARGE SCALE GENOMIC DNA]</scope>
    <source>
        <strain evidence="3">C5 / ATCC 48332 / race O</strain>
    </source>
</reference>
<evidence type="ECO:0000313" key="3">
    <source>
        <dbReference type="Proteomes" id="UP000016936"/>
    </source>
</evidence>
<dbReference type="Proteomes" id="UP000016936">
    <property type="component" value="Unassembled WGS sequence"/>
</dbReference>
<proteinExistence type="predicted"/>
<keyword evidence="1" id="KW-1133">Transmembrane helix</keyword>
<protein>
    <submittedName>
        <fullName evidence="2">Uncharacterized protein</fullName>
    </submittedName>
</protein>
<keyword evidence="1" id="KW-0472">Membrane</keyword>
<accession>M2TWJ0</accession>